<dbReference type="Pfam" id="PF03471">
    <property type="entry name" value="CorC_HlyC"/>
    <property type="match status" value="1"/>
</dbReference>
<evidence type="ECO:0000256" key="7">
    <source>
        <dbReference type="ARBA" id="ARBA00023122"/>
    </source>
</evidence>
<feature type="transmembrane region" description="Helical" evidence="11">
    <location>
        <begin position="94"/>
        <end position="116"/>
    </location>
</feature>
<evidence type="ECO:0000313" key="14">
    <source>
        <dbReference type="EMBL" id="CAE06754.1"/>
    </source>
</evidence>
<evidence type="ECO:0000259" key="12">
    <source>
        <dbReference type="PROSITE" id="PS51371"/>
    </source>
</evidence>
<evidence type="ECO:0000256" key="3">
    <source>
        <dbReference type="ARBA" id="ARBA00022475"/>
    </source>
</evidence>
<feature type="transmembrane region" description="Helical" evidence="11">
    <location>
        <begin position="55"/>
        <end position="74"/>
    </location>
</feature>
<organism evidence="14 15">
    <name type="scientific">Parasynechococcus marenigrum (strain WH8102)</name>
    <dbReference type="NCBI Taxonomy" id="84588"/>
    <lineage>
        <taxon>Bacteria</taxon>
        <taxon>Bacillati</taxon>
        <taxon>Cyanobacteriota</taxon>
        <taxon>Cyanophyceae</taxon>
        <taxon>Synechococcales</taxon>
        <taxon>Prochlorococcaceae</taxon>
        <taxon>Parasynechococcus</taxon>
        <taxon>Parasynechococcus marenigrum</taxon>
    </lineage>
</organism>
<comment type="subcellular location">
    <subcellularLocation>
        <location evidence="1">Cell membrane</location>
        <topology evidence="1">Multi-pass membrane protein</topology>
    </subcellularLocation>
</comment>
<dbReference type="STRING" id="84588.SYNW0239"/>
<dbReference type="PANTHER" id="PTHR43099:SF5">
    <property type="entry name" value="HLYC_CORC FAMILY TRANSPORTER"/>
    <property type="match status" value="1"/>
</dbReference>
<dbReference type="GO" id="GO:0005886">
    <property type="term" value="C:plasma membrane"/>
    <property type="evidence" value="ECO:0007669"/>
    <property type="project" value="UniProtKB-SubCell"/>
</dbReference>
<accession>Q7U9L5</accession>
<dbReference type="InterPro" id="IPR051676">
    <property type="entry name" value="UPF0053_domain"/>
</dbReference>
<keyword evidence="4 10" id="KW-0812">Transmembrane</keyword>
<dbReference type="InterPro" id="IPR000644">
    <property type="entry name" value="CBS_dom"/>
</dbReference>
<evidence type="ECO:0000313" key="15">
    <source>
        <dbReference type="Proteomes" id="UP000001422"/>
    </source>
</evidence>
<evidence type="ECO:0000256" key="4">
    <source>
        <dbReference type="ARBA" id="ARBA00022692"/>
    </source>
</evidence>
<evidence type="ECO:0000256" key="5">
    <source>
        <dbReference type="ARBA" id="ARBA00022737"/>
    </source>
</evidence>
<evidence type="ECO:0000256" key="1">
    <source>
        <dbReference type="ARBA" id="ARBA00004651"/>
    </source>
</evidence>
<dbReference type="Proteomes" id="UP000001422">
    <property type="component" value="Chromosome"/>
</dbReference>
<keyword evidence="7 9" id="KW-0129">CBS domain</keyword>
<dbReference type="InterPro" id="IPR016169">
    <property type="entry name" value="FAD-bd_PCMH_sub2"/>
</dbReference>
<dbReference type="InterPro" id="IPR002550">
    <property type="entry name" value="CNNM"/>
</dbReference>
<proteinExistence type="inferred from homology"/>
<reference evidence="14 15" key="1">
    <citation type="journal article" date="2003" name="Nature">
        <title>The genome of a motile marine Synechococcus.</title>
        <authorList>
            <person name="Palenik B."/>
            <person name="Brahamsha B."/>
            <person name="Larimer F."/>
            <person name="Land M."/>
            <person name="Hauser L."/>
            <person name="Chain P."/>
            <person name="Lamerdin J."/>
            <person name="Regala W."/>
            <person name="Allen E.A."/>
            <person name="McCarren J."/>
            <person name="Paulsen I."/>
            <person name="Dufresne A."/>
            <person name="Partensky F."/>
            <person name="Webb E."/>
            <person name="Waterbury J."/>
        </authorList>
    </citation>
    <scope>NUCLEOTIDE SEQUENCE [LARGE SCALE GENOMIC DNA]</scope>
    <source>
        <strain evidence="14 15">WH8102</strain>
    </source>
</reference>
<dbReference type="AlphaFoldDB" id="Q7U9L5"/>
<dbReference type="SMART" id="SM01091">
    <property type="entry name" value="CorC_HlyC"/>
    <property type="match status" value="1"/>
</dbReference>
<dbReference type="InterPro" id="IPR005170">
    <property type="entry name" value="Transptr-assoc_dom"/>
</dbReference>
<sequence>MRLPLLALLLLLPAFFAAAEVALLRLRPSRVDVLVEEGKAGAASIHRLQRRLRRALMLSQFGATLALVALGWAGRGLGQRLWPDGTAGVVWLDVALFLGLVLLATLLAGLLPKAWVLSRPEPAALRLAPLLEMAMRCLSPLLNLLEGLAAVLLRLVGLTPKWDELVPALSAGELETLVESGRVTGLFPDERNILEGVFALRDTQVREVMVPRSGMVTLSVDVHFAEMMEAVHHTRHARFPVIGQSLDDVRGVLDLRRMAEPIARGELQADSPLEPYLQPAVRVLETSTLAELLPMIRSGQPLLLVVDEHGGTEGLVTAADLTGEIVGDELQEDPKEPELLQDDDQPGAWLAAGDLEIFELNRQLELDLPEADDHHTLAGFLLERLQHIPAPGEALRFNGVQFEITAMAGPRIERVRLVLPDASEAEG</sequence>
<dbReference type="InterPro" id="IPR046342">
    <property type="entry name" value="CBS_dom_sf"/>
</dbReference>
<dbReference type="PROSITE" id="PS51846">
    <property type="entry name" value="CNNM"/>
    <property type="match status" value="1"/>
</dbReference>
<evidence type="ECO:0000259" key="13">
    <source>
        <dbReference type="PROSITE" id="PS51846"/>
    </source>
</evidence>
<evidence type="ECO:0000256" key="6">
    <source>
        <dbReference type="ARBA" id="ARBA00022989"/>
    </source>
</evidence>
<dbReference type="HOGENOM" id="CLU_015237_4_0_3"/>
<feature type="transmembrane region" description="Helical" evidence="11">
    <location>
        <begin position="6"/>
        <end position="24"/>
    </location>
</feature>
<dbReference type="Gene3D" id="3.10.580.10">
    <property type="entry name" value="CBS-domain"/>
    <property type="match status" value="1"/>
</dbReference>
<dbReference type="CDD" id="cd04590">
    <property type="entry name" value="CBS_pair_CorC_HlyC_assoc"/>
    <property type="match status" value="1"/>
</dbReference>
<evidence type="ECO:0000256" key="8">
    <source>
        <dbReference type="ARBA" id="ARBA00023136"/>
    </source>
</evidence>
<dbReference type="RefSeq" id="WP_011127115.1">
    <property type="nucleotide sequence ID" value="NC_005070.1"/>
</dbReference>
<dbReference type="SUPFAM" id="SSF54631">
    <property type="entry name" value="CBS-domain pair"/>
    <property type="match status" value="1"/>
</dbReference>
<feature type="domain" description="CBS" evidence="12">
    <location>
        <begin position="273"/>
        <end position="332"/>
    </location>
</feature>
<gene>
    <name evidence="14" type="ordered locus">SYNW0239</name>
</gene>
<keyword evidence="6 10" id="KW-1133">Transmembrane helix</keyword>
<keyword evidence="15" id="KW-1185">Reference proteome</keyword>
<dbReference type="InterPro" id="IPR044751">
    <property type="entry name" value="Ion_transp-like_CBS"/>
</dbReference>
<keyword evidence="3" id="KW-1003">Cell membrane</keyword>
<dbReference type="Gene3D" id="3.30.465.10">
    <property type="match status" value="1"/>
</dbReference>
<evidence type="ECO:0000256" key="10">
    <source>
        <dbReference type="PROSITE-ProRule" id="PRU01193"/>
    </source>
</evidence>
<protein>
    <recommendedName>
        <fullName evidence="16">HlyC/CorC family transporter</fullName>
    </recommendedName>
</protein>
<evidence type="ECO:0008006" key="16">
    <source>
        <dbReference type="Google" id="ProtNLM"/>
    </source>
</evidence>
<evidence type="ECO:0000256" key="9">
    <source>
        <dbReference type="PROSITE-ProRule" id="PRU00703"/>
    </source>
</evidence>
<dbReference type="InterPro" id="IPR036318">
    <property type="entry name" value="FAD-bd_PCMH-like_sf"/>
</dbReference>
<dbReference type="KEGG" id="syw:SYNW0239"/>
<name>Q7U9L5_PARMW</name>
<dbReference type="Pfam" id="PF01595">
    <property type="entry name" value="CNNM"/>
    <property type="match status" value="1"/>
</dbReference>
<dbReference type="GO" id="GO:0050660">
    <property type="term" value="F:flavin adenine dinucleotide binding"/>
    <property type="evidence" value="ECO:0007669"/>
    <property type="project" value="InterPro"/>
</dbReference>
<dbReference type="PROSITE" id="PS51371">
    <property type="entry name" value="CBS"/>
    <property type="match status" value="1"/>
</dbReference>
<keyword evidence="8 10" id="KW-0472">Membrane</keyword>
<comment type="similarity">
    <text evidence="2">Belongs to the UPF0053 family.</text>
</comment>
<dbReference type="PANTHER" id="PTHR43099">
    <property type="entry name" value="UPF0053 PROTEIN YRKA"/>
    <property type="match status" value="1"/>
</dbReference>
<dbReference type="EMBL" id="BX569689">
    <property type="protein sequence ID" value="CAE06754.1"/>
    <property type="molecule type" value="Genomic_DNA"/>
</dbReference>
<evidence type="ECO:0000256" key="11">
    <source>
        <dbReference type="SAM" id="Phobius"/>
    </source>
</evidence>
<dbReference type="eggNOG" id="COG1253">
    <property type="taxonomic scope" value="Bacteria"/>
</dbReference>
<feature type="domain" description="CNNM transmembrane" evidence="13">
    <location>
        <begin position="1"/>
        <end position="195"/>
    </location>
</feature>
<keyword evidence="5" id="KW-0677">Repeat</keyword>
<dbReference type="SUPFAM" id="SSF56176">
    <property type="entry name" value="FAD-binding/transporter-associated domain-like"/>
    <property type="match status" value="1"/>
</dbReference>
<evidence type="ECO:0000256" key="2">
    <source>
        <dbReference type="ARBA" id="ARBA00006337"/>
    </source>
</evidence>